<dbReference type="PANTHER" id="PTHR13633:SF3">
    <property type="entry name" value="MITOCHONDRIAL TRANSCRIPTION RESCUE FACTOR 1"/>
    <property type="match status" value="1"/>
</dbReference>
<feature type="compositionally biased region" description="Acidic residues" evidence="2">
    <location>
        <begin position="92"/>
        <end position="113"/>
    </location>
</feature>
<evidence type="ECO:0000256" key="1">
    <source>
        <dbReference type="PROSITE-ProRule" id="PRU00182"/>
    </source>
</evidence>
<dbReference type="EMBL" id="JAFDVH010000013">
    <property type="protein sequence ID" value="KAG7465944.1"/>
    <property type="molecule type" value="Genomic_DNA"/>
</dbReference>
<protein>
    <recommendedName>
        <fullName evidence="3">Mitochondrial transcription rescue factor 1 C-terminal domain-containing protein</fullName>
    </recommendedName>
</protein>
<keyword evidence="5" id="KW-1185">Reference proteome</keyword>
<dbReference type="GO" id="GO:0005739">
    <property type="term" value="C:mitochondrion"/>
    <property type="evidence" value="ECO:0007669"/>
    <property type="project" value="TreeGrafter"/>
</dbReference>
<dbReference type="PROSITE" id="PS50889">
    <property type="entry name" value="S4"/>
    <property type="match status" value="1"/>
</dbReference>
<accession>A0A9D3PR28</accession>
<evidence type="ECO:0000313" key="4">
    <source>
        <dbReference type="EMBL" id="KAG7465944.1"/>
    </source>
</evidence>
<dbReference type="PANTHER" id="PTHR13633">
    <property type="entry name" value="MITOCHONDRIAL TRANSCRIPTION RESCUE FACTOR 1"/>
    <property type="match status" value="1"/>
</dbReference>
<dbReference type="Proteomes" id="UP001046870">
    <property type="component" value="Chromosome 13"/>
</dbReference>
<evidence type="ECO:0000256" key="2">
    <source>
        <dbReference type="SAM" id="MobiDB-lite"/>
    </source>
</evidence>
<sequence>MRGLRVYALRRILALTSSLRDTSSHGLCSTGPSGSVPRVMLACHFWSSPSPLTPGMRLVPHVCGLSQNWSSVLVRFKSGKGSKKRGKKPVQEEDEDDDEDDPEASDYEDELPDDPGLPKDYKDLEKSVQSFRYDLIMKAGLDMARNKVEDAFYSNKLRLNGQKLIKKSKTVKVGDTLDLVLEENSETDTVTLMRIIFKKVTGETKNAEKYKVILRRWKNLKLPKQEAYKQ</sequence>
<name>A0A9D3PR28_MEGAT</name>
<organism evidence="4 5">
    <name type="scientific">Megalops atlanticus</name>
    <name type="common">Tarpon</name>
    <name type="synonym">Clupea gigantea</name>
    <dbReference type="NCBI Taxonomy" id="7932"/>
    <lineage>
        <taxon>Eukaryota</taxon>
        <taxon>Metazoa</taxon>
        <taxon>Chordata</taxon>
        <taxon>Craniata</taxon>
        <taxon>Vertebrata</taxon>
        <taxon>Euteleostomi</taxon>
        <taxon>Actinopterygii</taxon>
        <taxon>Neopterygii</taxon>
        <taxon>Teleostei</taxon>
        <taxon>Elopiformes</taxon>
        <taxon>Megalopidae</taxon>
        <taxon>Megalops</taxon>
    </lineage>
</organism>
<evidence type="ECO:0000259" key="3">
    <source>
        <dbReference type="Pfam" id="PF25818"/>
    </source>
</evidence>
<dbReference type="Pfam" id="PF25818">
    <property type="entry name" value="MTRES1_C"/>
    <property type="match status" value="1"/>
</dbReference>
<keyword evidence="1" id="KW-0694">RNA-binding</keyword>
<dbReference type="InterPro" id="IPR057896">
    <property type="entry name" value="MTRES1_C"/>
</dbReference>
<feature type="domain" description="Mitochondrial transcription rescue factor 1 C-terminal" evidence="3">
    <location>
        <begin position="122"/>
        <end position="224"/>
    </location>
</feature>
<feature type="region of interest" description="Disordered" evidence="2">
    <location>
        <begin position="80"/>
        <end position="120"/>
    </location>
</feature>
<evidence type="ECO:0000313" key="5">
    <source>
        <dbReference type="Proteomes" id="UP001046870"/>
    </source>
</evidence>
<dbReference type="OrthoDB" id="4150at2759"/>
<reference evidence="4" key="1">
    <citation type="submission" date="2021-01" db="EMBL/GenBank/DDBJ databases">
        <authorList>
            <person name="Zahm M."/>
            <person name="Roques C."/>
            <person name="Cabau C."/>
            <person name="Klopp C."/>
            <person name="Donnadieu C."/>
            <person name="Jouanno E."/>
            <person name="Lampietro C."/>
            <person name="Louis A."/>
            <person name="Herpin A."/>
            <person name="Echchiki A."/>
            <person name="Berthelot C."/>
            <person name="Parey E."/>
            <person name="Roest-Crollius H."/>
            <person name="Braasch I."/>
            <person name="Postlethwait J."/>
            <person name="Bobe J."/>
            <person name="Montfort J."/>
            <person name="Bouchez O."/>
            <person name="Begum T."/>
            <person name="Mejri S."/>
            <person name="Adams A."/>
            <person name="Chen W.-J."/>
            <person name="Guiguen Y."/>
        </authorList>
    </citation>
    <scope>NUCLEOTIDE SEQUENCE</scope>
    <source>
        <strain evidence="4">YG-15Mar2019-1</strain>
        <tissue evidence="4">Brain</tissue>
    </source>
</reference>
<proteinExistence type="predicted"/>
<dbReference type="GO" id="GO:0003723">
    <property type="term" value="F:RNA binding"/>
    <property type="evidence" value="ECO:0007669"/>
    <property type="project" value="UniProtKB-KW"/>
</dbReference>
<dbReference type="AlphaFoldDB" id="A0A9D3PR28"/>
<gene>
    <name evidence="4" type="ORF">MATL_G00159570</name>
</gene>
<comment type="caution">
    <text evidence="4">The sequence shown here is derived from an EMBL/GenBank/DDBJ whole genome shotgun (WGS) entry which is preliminary data.</text>
</comment>
<dbReference type="GO" id="GO:1903108">
    <property type="term" value="P:regulation of mitochondrial transcription"/>
    <property type="evidence" value="ECO:0007669"/>
    <property type="project" value="TreeGrafter"/>
</dbReference>